<dbReference type="STRING" id="2903.R1DMG2"/>
<evidence type="ECO:0000313" key="3">
    <source>
        <dbReference type="EnsemblProtists" id="EOD36763"/>
    </source>
</evidence>
<dbReference type="PANTHER" id="PTHR10381">
    <property type="entry name" value="ATP-DEPENDENT CLP PROTEASE PROTEOLYTIC SUBUNIT"/>
    <property type="match status" value="1"/>
</dbReference>
<dbReference type="Gene3D" id="3.90.226.10">
    <property type="entry name" value="2-enoyl-CoA Hydratase, Chain A, domain 1"/>
    <property type="match status" value="1"/>
</dbReference>
<dbReference type="EnsemblProtists" id="EOD36763">
    <property type="protein sequence ID" value="EOD36763"/>
    <property type="gene ID" value="EMIHUDRAFT_56641"/>
</dbReference>
<dbReference type="RefSeq" id="XP_005789192.1">
    <property type="nucleotide sequence ID" value="XM_005789135.1"/>
</dbReference>
<dbReference type="KEGG" id="ehx:EMIHUDRAFT_56641"/>
<dbReference type="CDD" id="cd07017">
    <property type="entry name" value="S14_ClpP_2"/>
    <property type="match status" value="1"/>
</dbReference>
<dbReference type="HOGENOM" id="CLU_058707_8_2_1"/>
<accession>A0A0D3KLX8</accession>
<evidence type="ECO:0000256" key="1">
    <source>
        <dbReference type="ARBA" id="ARBA00007039"/>
    </source>
</evidence>
<dbReference type="GeneID" id="17282033"/>
<dbReference type="Proteomes" id="UP000013827">
    <property type="component" value="Unassembled WGS sequence"/>
</dbReference>
<dbReference type="InterPro" id="IPR001907">
    <property type="entry name" value="ClpP"/>
</dbReference>
<dbReference type="GO" id="GO:0051117">
    <property type="term" value="F:ATPase binding"/>
    <property type="evidence" value="ECO:0007669"/>
    <property type="project" value="TreeGrafter"/>
</dbReference>
<dbReference type="InterPro" id="IPR023562">
    <property type="entry name" value="ClpP/TepA"/>
</dbReference>
<dbReference type="GO" id="GO:0006515">
    <property type="term" value="P:protein quality control for misfolded or incompletely synthesized proteins"/>
    <property type="evidence" value="ECO:0007669"/>
    <property type="project" value="TreeGrafter"/>
</dbReference>
<name>A0A0D3KLX8_EMIH1</name>
<dbReference type="PANTHER" id="PTHR10381:SF11">
    <property type="entry name" value="ATP-DEPENDENT CLP PROTEASE PROTEOLYTIC SUBUNIT, MITOCHONDRIAL"/>
    <property type="match status" value="1"/>
</dbReference>
<sequence length="94" mass="9873">LSHRRVFLLGDVTDDSANALIKRLLWLEAASPGEPIELVINSSGGSLWAGFALFDTLRAVSSPVHTVCLGRCRSMAAVLLAAGEPGHRYAAASA</sequence>
<dbReference type="PRINTS" id="PR00127">
    <property type="entry name" value="CLPPROTEASEP"/>
</dbReference>
<dbReference type="Pfam" id="PF00574">
    <property type="entry name" value="CLP_protease"/>
    <property type="match status" value="1"/>
</dbReference>
<dbReference type="GO" id="GO:0004252">
    <property type="term" value="F:serine-type endopeptidase activity"/>
    <property type="evidence" value="ECO:0007669"/>
    <property type="project" value="InterPro"/>
</dbReference>
<dbReference type="SUPFAM" id="SSF52096">
    <property type="entry name" value="ClpP/crotonase"/>
    <property type="match status" value="1"/>
</dbReference>
<proteinExistence type="inferred from homology"/>
<dbReference type="PaxDb" id="2903-EOD36763"/>
<dbReference type="GO" id="GO:0009368">
    <property type="term" value="C:endopeptidase Clp complex"/>
    <property type="evidence" value="ECO:0007669"/>
    <property type="project" value="TreeGrafter"/>
</dbReference>
<reference evidence="3" key="2">
    <citation type="submission" date="2024-10" db="UniProtKB">
        <authorList>
            <consortium name="EnsemblProtists"/>
        </authorList>
    </citation>
    <scope>IDENTIFICATION</scope>
</reference>
<dbReference type="GO" id="GO:0004176">
    <property type="term" value="F:ATP-dependent peptidase activity"/>
    <property type="evidence" value="ECO:0007669"/>
    <property type="project" value="InterPro"/>
</dbReference>
<comment type="similarity">
    <text evidence="1 2">Belongs to the peptidase S14 family.</text>
</comment>
<reference evidence="4" key="1">
    <citation type="journal article" date="2013" name="Nature">
        <title>Pan genome of the phytoplankton Emiliania underpins its global distribution.</title>
        <authorList>
            <person name="Read B.A."/>
            <person name="Kegel J."/>
            <person name="Klute M.J."/>
            <person name="Kuo A."/>
            <person name="Lefebvre S.C."/>
            <person name="Maumus F."/>
            <person name="Mayer C."/>
            <person name="Miller J."/>
            <person name="Monier A."/>
            <person name="Salamov A."/>
            <person name="Young J."/>
            <person name="Aguilar M."/>
            <person name="Claverie J.M."/>
            <person name="Frickenhaus S."/>
            <person name="Gonzalez K."/>
            <person name="Herman E.K."/>
            <person name="Lin Y.C."/>
            <person name="Napier J."/>
            <person name="Ogata H."/>
            <person name="Sarno A.F."/>
            <person name="Shmutz J."/>
            <person name="Schroeder D."/>
            <person name="de Vargas C."/>
            <person name="Verret F."/>
            <person name="von Dassow P."/>
            <person name="Valentin K."/>
            <person name="Van de Peer Y."/>
            <person name="Wheeler G."/>
            <person name="Dacks J.B."/>
            <person name="Delwiche C.F."/>
            <person name="Dyhrman S.T."/>
            <person name="Glockner G."/>
            <person name="John U."/>
            <person name="Richards T."/>
            <person name="Worden A.Z."/>
            <person name="Zhang X."/>
            <person name="Grigoriev I.V."/>
            <person name="Allen A.E."/>
            <person name="Bidle K."/>
            <person name="Borodovsky M."/>
            <person name="Bowler C."/>
            <person name="Brownlee C."/>
            <person name="Cock J.M."/>
            <person name="Elias M."/>
            <person name="Gladyshev V.N."/>
            <person name="Groth M."/>
            <person name="Guda C."/>
            <person name="Hadaegh A."/>
            <person name="Iglesias-Rodriguez M.D."/>
            <person name="Jenkins J."/>
            <person name="Jones B.M."/>
            <person name="Lawson T."/>
            <person name="Leese F."/>
            <person name="Lindquist E."/>
            <person name="Lobanov A."/>
            <person name="Lomsadze A."/>
            <person name="Malik S.B."/>
            <person name="Marsh M.E."/>
            <person name="Mackinder L."/>
            <person name="Mock T."/>
            <person name="Mueller-Roeber B."/>
            <person name="Pagarete A."/>
            <person name="Parker M."/>
            <person name="Probert I."/>
            <person name="Quesneville H."/>
            <person name="Raines C."/>
            <person name="Rensing S.A."/>
            <person name="Riano-Pachon D.M."/>
            <person name="Richier S."/>
            <person name="Rokitta S."/>
            <person name="Shiraiwa Y."/>
            <person name="Soanes D.M."/>
            <person name="van der Giezen M."/>
            <person name="Wahlund T.M."/>
            <person name="Williams B."/>
            <person name="Wilson W."/>
            <person name="Wolfe G."/>
            <person name="Wurch L.L."/>
        </authorList>
    </citation>
    <scope>NUCLEOTIDE SEQUENCE</scope>
</reference>
<dbReference type="eggNOG" id="KOG0840">
    <property type="taxonomic scope" value="Eukaryota"/>
</dbReference>
<dbReference type="InterPro" id="IPR029045">
    <property type="entry name" value="ClpP/crotonase-like_dom_sf"/>
</dbReference>
<evidence type="ECO:0000313" key="4">
    <source>
        <dbReference type="Proteomes" id="UP000013827"/>
    </source>
</evidence>
<protein>
    <recommendedName>
        <fullName evidence="2">ATP-dependent Clp protease proteolytic subunit</fullName>
    </recommendedName>
</protein>
<dbReference type="AlphaFoldDB" id="A0A0D3KLX8"/>
<organism evidence="3 4">
    <name type="scientific">Emiliania huxleyi (strain CCMP1516)</name>
    <dbReference type="NCBI Taxonomy" id="280463"/>
    <lineage>
        <taxon>Eukaryota</taxon>
        <taxon>Haptista</taxon>
        <taxon>Haptophyta</taxon>
        <taxon>Prymnesiophyceae</taxon>
        <taxon>Isochrysidales</taxon>
        <taxon>Noelaerhabdaceae</taxon>
        <taxon>Emiliania</taxon>
    </lineage>
</organism>
<keyword evidence="4" id="KW-1185">Reference proteome</keyword>
<evidence type="ECO:0000256" key="2">
    <source>
        <dbReference type="RuleBase" id="RU003567"/>
    </source>
</evidence>